<keyword evidence="3" id="KW-1185">Reference proteome</keyword>
<accession>A0A0C2JH95</accession>
<dbReference type="OrthoDB" id="5988470at2759"/>
<dbReference type="SUPFAM" id="SSF53098">
    <property type="entry name" value="Ribonuclease H-like"/>
    <property type="match status" value="1"/>
</dbReference>
<feature type="domain" description="Integrase catalytic" evidence="1">
    <location>
        <begin position="26"/>
        <end position="123"/>
    </location>
</feature>
<dbReference type="InterPro" id="IPR036397">
    <property type="entry name" value="RNaseH_sf"/>
</dbReference>
<sequence length="123" mass="14076">MHYLNVNPVIVTSQKIIPQKISSGRLEKKPLYWPTTYDGERFRHIMVYVDHFSKWVEATAIPDISAETTANVVFTNIISRYGILNVILTDQGTAFESSFSLIFVGSWESKNFALHPIIQRQMA</sequence>
<dbReference type="GO" id="GO:0015074">
    <property type="term" value="P:DNA integration"/>
    <property type="evidence" value="ECO:0007669"/>
    <property type="project" value="InterPro"/>
</dbReference>
<protein>
    <recommendedName>
        <fullName evidence="1">Integrase catalytic domain-containing protein</fullName>
    </recommendedName>
</protein>
<dbReference type="InterPro" id="IPR050951">
    <property type="entry name" value="Retrovirus_Pol_polyprotein"/>
</dbReference>
<comment type="caution">
    <text evidence="2">The sequence shown here is derived from an EMBL/GenBank/DDBJ whole genome shotgun (WGS) entry which is preliminary data.</text>
</comment>
<reference evidence="2 3" key="1">
    <citation type="journal article" date="2014" name="Genome Biol. Evol.">
        <title>The genome of the myxosporean Thelohanellus kitauei shows adaptations to nutrient acquisition within its fish host.</title>
        <authorList>
            <person name="Yang Y."/>
            <person name="Xiong J."/>
            <person name="Zhou Z."/>
            <person name="Huo F."/>
            <person name="Miao W."/>
            <person name="Ran C."/>
            <person name="Liu Y."/>
            <person name="Zhang J."/>
            <person name="Feng J."/>
            <person name="Wang M."/>
            <person name="Wang M."/>
            <person name="Wang L."/>
            <person name="Yao B."/>
        </authorList>
    </citation>
    <scope>NUCLEOTIDE SEQUENCE [LARGE SCALE GENOMIC DNA]</scope>
    <source>
        <strain evidence="2">Wuqing</strain>
    </source>
</reference>
<evidence type="ECO:0000259" key="1">
    <source>
        <dbReference type="PROSITE" id="PS50994"/>
    </source>
</evidence>
<evidence type="ECO:0000313" key="2">
    <source>
        <dbReference type="EMBL" id="KII68623.1"/>
    </source>
</evidence>
<dbReference type="Gene3D" id="3.30.420.10">
    <property type="entry name" value="Ribonuclease H-like superfamily/Ribonuclease H"/>
    <property type="match status" value="1"/>
</dbReference>
<evidence type="ECO:0000313" key="3">
    <source>
        <dbReference type="Proteomes" id="UP000031668"/>
    </source>
</evidence>
<dbReference type="PANTHER" id="PTHR37984">
    <property type="entry name" value="PROTEIN CBG26694"/>
    <property type="match status" value="1"/>
</dbReference>
<dbReference type="EMBL" id="JWZT01002758">
    <property type="protein sequence ID" value="KII68623.1"/>
    <property type="molecule type" value="Genomic_DNA"/>
</dbReference>
<dbReference type="PROSITE" id="PS50994">
    <property type="entry name" value="INTEGRASE"/>
    <property type="match status" value="1"/>
</dbReference>
<dbReference type="PANTHER" id="PTHR37984:SF5">
    <property type="entry name" value="PROTEIN NYNRIN-LIKE"/>
    <property type="match status" value="1"/>
</dbReference>
<organism evidence="2 3">
    <name type="scientific">Thelohanellus kitauei</name>
    <name type="common">Myxosporean</name>
    <dbReference type="NCBI Taxonomy" id="669202"/>
    <lineage>
        <taxon>Eukaryota</taxon>
        <taxon>Metazoa</taxon>
        <taxon>Cnidaria</taxon>
        <taxon>Myxozoa</taxon>
        <taxon>Myxosporea</taxon>
        <taxon>Bivalvulida</taxon>
        <taxon>Platysporina</taxon>
        <taxon>Myxobolidae</taxon>
        <taxon>Thelohanellus</taxon>
    </lineage>
</organism>
<dbReference type="InterPro" id="IPR001584">
    <property type="entry name" value="Integrase_cat-core"/>
</dbReference>
<name>A0A0C2JH95_THEKT</name>
<proteinExistence type="predicted"/>
<dbReference type="Proteomes" id="UP000031668">
    <property type="component" value="Unassembled WGS sequence"/>
</dbReference>
<dbReference type="InterPro" id="IPR012337">
    <property type="entry name" value="RNaseH-like_sf"/>
</dbReference>
<gene>
    <name evidence="2" type="ORF">RF11_16465</name>
</gene>
<dbReference type="AlphaFoldDB" id="A0A0C2JH95"/>
<dbReference type="GO" id="GO:0003676">
    <property type="term" value="F:nucleic acid binding"/>
    <property type="evidence" value="ECO:0007669"/>
    <property type="project" value="InterPro"/>
</dbReference>